<gene>
    <name evidence="1" type="ORF">NPIL_689891</name>
</gene>
<proteinExistence type="predicted"/>
<accession>A0A8X6PFA6</accession>
<reference evidence="1" key="1">
    <citation type="submission" date="2020-08" db="EMBL/GenBank/DDBJ databases">
        <title>Multicomponent nature underlies the extraordinary mechanical properties of spider dragline silk.</title>
        <authorList>
            <person name="Kono N."/>
            <person name="Nakamura H."/>
            <person name="Mori M."/>
            <person name="Yoshida Y."/>
            <person name="Ohtoshi R."/>
            <person name="Malay A.D."/>
            <person name="Moran D.A.P."/>
            <person name="Tomita M."/>
            <person name="Numata K."/>
            <person name="Arakawa K."/>
        </authorList>
    </citation>
    <scope>NUCLEOTIDE SEQUENCE</scope>
</reference>
<dbReference type="AlphaFoldDB" id="A0A8X6PFA6"/>
<keyword evidence="2" id="KW-1185">Reference proteome</keyword>
<name>A0A8X6PFA6_NEPPI</name>
<protein>
    <submittedName>
        <fullName evidence="1">Uncharacterized protein</fullName>
    </submittedName>
</protein>
<dbReference type="EMBL" id="BMAW01067818">
    <property type="protein sequence ID" value="GFT61492.1"/>
    <property type="molecule type" value="Genomic_DNA"/>
</dbReference>
<sequence length="101" mass="11761">MGCTRFTEIRLSELPSIADLFFPRSFYSPRLRNLSRGMAVHGGHLSSIMVNMAFQNDRKNLMNGFSDFIGFYYHPALTEELLRWEVYSSRIVMLKHSPILE</sequence>
<evidence type="ECO:0000313" key="2">
    <source>
        <dbReference type="Proteomes" id="UP000887013"/>
    </source>
</evidence>
<evidence type="ECO:0000313" key="1">
    <source>
        <dbReference type="EMBL" id="GFT61492.1"/>
    </source>
</evidence>
<comment type="caution">
    <text evidence="1">The sequence shown here is derived from an EMBL/GenBank/DDBJ whole genome shotgun (WGS) entry which is preliminary data.</text>
</comment>
<organism evidence="1 2">
    <name type="scientific">Nephila pilipes</name>
    <name type="common">Giant wood spider</name>
    <name type="synonym">Nephila maculata</name>
    <dbReference type="NCBI Taxonomy" id="299642"/>
    <lineage>
        <taxon>Eukaryota</taxon>
        <taxon>Metazoa</taxon>
        <taxon>Ecdysozoa</taxon>
        <taxon>Arthropoda</taxon>
        <taxon>Chelicerata</taxon>
        <taxon>Arachnida</taxon>
        <taxon>Araneae</taxon>
        <taxon>Araneomorphae</taxon>
        <taxon>Entelegynae</taxon>
        <taxon>Araneoidea</taxon>
        <taxon>Nephilidae</taxon>
        <taxon>Nephila</taxon>
    </lineage>
</organism>
<dbReference type="Proteomes" id="UP000887013">
    <property type="component" value="Unassembled WGS sequence"/>
</dbReference>